<dbReference type="InterPro" id="IPR053417">
    <property type="entry name" value="PAD_UbiD-like"/>
</dbReference>
<accession>A0A4U0RFR8</accession>
<dbReference type="Gene3D" id="3.40.1670.10">
    <property type="entry name" value="UbiD C-terminal domain-like"/>
    <property type="match status" value="1"/>
</dbReference>
<dbReference type="GO" id="GO:0008694">
    <property type="term" value="F:4-hydroxy-3-polyprenylbenzoate decarboxylase activity"/>
    <property type="evidence" value="ECO:0007669"/>
    <property type="project" value="TreeGrafter"/>
</dbReference>
<keyword evidence="8" id="KW-1185">Reference proteome</keyword>
<dbReference type="SUPFAM" id="SSF50475">
    <property type="entry name" value="FMN-binding split barrel"/>
    <property type="match status" value="1"/>
</dbReference>
<evidence type="ECO:0000259" key="5">
    <source>
        <dbReference type="Pfam" id="PF20695"/>
    </source>
</evidence>
<dbReference type="Proteomes" id="UP000305778">
    <property type="component" value="Unassembled WGS sequence"/>
</dbReference>
<dbReference type="InterPro" id="IPR049381">
    <property type="entry name" value="UbiD-like_C"/>
</dbReference>
<dbReference type="SUPFAM" id="SSF143968">
    <property type="entry name" value="UbiD C-terminal domain-like"/>
    <property type="match status" value="1"/>
</dbReference>
<proteinExistence type="inferred from homology"/>
<feature type="domain" description="3-octaprenyl-4-hydroxybenzoate carboxy-lyase-like Rift-related" evidence="4">
    <location>
        <begin position="108"/>
        <end position="310"/>
    </location>
</feature>
<dbReference type="PANTHER" id="PTHR30108:SF17">
    <property type="entry name" value="FERULIC ACID DECARBOXYLASE 1"/>
    <property type="match status" value="1"/>
</dbReference>
<evidence type="ECO:0000256" key="2">
    <source>
        <dbReference type="ARBA" id="ARBA00072018"/>
    </source>
</evidence>
<comment type="similarity">
    <text evidence="1">Belongs to the UbiD family.</text>
</comment>
<gene>
    <name evidence="7" type="ORF">FCI23_53970</name>
</gene>
<dbReference type="InterPro" id="IPR002830">
    <property type="entry name" value="UbiD"/>
</dbReference>
<name>A0A4U0RFR8_9ACTN</name>
<feature type="domain" description="3-octaprenyl-4-hydroxybenzoate carboxy-lyase-like C-terminal" evidence="6">
    <location>
        <begin position="317"/>
        <end position="439"/>
    </location>
</feature>
<dbReference type="InterPro" id="IPR048304">
    <property type="entry name" value="UbiD_Rift_dom"/>
</dbReference>
<evidence type="ECO:0000259" key="4">
    <source>
        <dbReference type="Pfam" id="PF01977"/>
    </source>
</evidence>
<comment type="caution">
    <text evidence="7">The sequence shown here is derived from an EMBL/GenBank/DDBJ whole genome shotgun (WGS) entry which is preliminary data.</text>
</comment>
<dbReference type="GO" id="GO:0006744">
    <property type="term" value="P:ubiquinone biosynthetic process"/>
    <property type="evidence" value="ECO:0007669"/>
    <property type="project" value="TreeGrafter"/>
</dbReference>
<dbReference type="RefSeq" id="WP_136731524.1">
    <property type="nucleotide sequence ID" value="NZ_SUMC01000231.1"/>
</dbReference>
<organism evidence="7 8">
    <name type="scientific">Actinacidiphila oryziradicis</name>
    <dbReference type="NCBI Taxonomy" id="2571141"/>
    <lineage>
        <taxon>Bacteria</taxon>
        <taxon>Bacillati</taxon>
        <taxon>Actinomycetota</taxon>
        <taxon>Actinomycetes</taxon>
        <taxon>Kitasatosporales</taxon>
        <taxon>Streptomycetaceae</taxon>
        <taxon>Actinacidiphila</taxon>
    </lineage>
</organism>
<dbReference type="InterPro" id="IPR049383">
    <property type="entry name" value="UbiD-like_N"/>
</dbReference>
<dbReference type="FunFam" id="3.40.1670.10:FF:000003">
    <property type="entry name" value="Phenolic acid decarboxylase"/>
    <property type="match status" value="1"/>
</dbReference>
<dbReference type="Pfam" id="PF20695">
    <property type="entry name" value="UbiD_N"/>
    <property type="match status" value="1"/>
</dbReference>
<dbReference type="NCBIfam" id="NF041204">
    <property type="entry name" value="VdcC"/>
    <property type="match status" value="1"/>
</dbReference>
<dbReference type="EMBL" id="SUMC01000231">
    <property type="protein sequence ID" value="TJZ94353.1"/>
    <property type="molecule type" value="Genomic_DNA"/>
</dbReference>
<evidence type="ECO:0000259" key="6">
    <source>
        <dbReference type="Pfam" id="PF20696"/>
    </source>
</evidence>
<evidence type="ECO:0000256" key="1">
    <source>
        <dbReference type="ARBA" id="ARBA00010021"/>
    </source>
</evidence>
<dbReference type="OrthoDB" id="9809841at2"/>
<dbReference type="GO" id="GO:0005829">
    <property type="term" value="C:cytosol"/>
    <property type="evidence" value="ECO:0007669"/>
    <property type="project" value="TreeGrafter"/>
</dbReference>
<dbReference type="Pfam" id="PF01977">
    <property type="entry name" value="UbiD"/>
    <property type="match status" value="1"/>
</dbReference>
<dbReference type="NCBIfam" id="TIGR00148">
    <property type="entry name" value="UbiD family decarboxylase"/>
    <property type="match status" value="1"/>
</dbReference>
<protein>
    <recommendedName>
        <fullName evidence="2">Phenolic acid decarboxylase</fullName>
    </recommendedName>
    <alternativeName>
        <fullName evidence="3">Phenolic acid decarboxylase subunit C</fullName>
    </alternativeName>
</protein>
<dbReference type="AlphaFoldDB" id="A0A4U0RFR8"/>
<feature type="domain" description="3-octaprenyl-4-hydroxybenzoate carboxy-lyase-like N-terminal" evidence="5">
    <location>
        <begin position="10"/>
        <end position="89"/>
    </location>
</feature>
<evidence type="ECO:0000313" key="7">
    <source>
        <dbReference type="EMBL" id="TJZ94353.1"/>
    </source>
</evidence>
<evidence type="ECO:0000256" key="3">
    <source>
        <dbReference type="ARBA" id="ARBA00079372"/>
    </source>
</evidence>
<reference evidence="7 8" key="1">
    <citation type="submission" date="2019-04" db="EMBL/GenBank/DDBJ databases">
        <title>Streptomyces oryziradicis sp. nov., a novel actinomycete isolated from rhizosphere soil of rice (Oryza sativa L.).</title>
        <authorList>
            <person name="Li C."/>
        </authorList>
    </citation>
    <scope>NUCLEOTIDE SEQUENCE [LARGE SCALE GENOMIC DNA]</scope>
    <source>
        <strain evidence="7 8">NEAU-C40</strain>
    </source>
</reference>
<dbReference type="Pfam" id="PF20696">
    <property type="entry name" value="UbiD_C"/>
    <property type="match status" value="1"/>
</dbReference>
<dbReference type="PANTHER" id="PTHR30108">
    <property type="entry name" value="3-OCTAPRENYL-4-HYDROXYBENZOATE CARBOXY-LYASE-RELATED"/>
    <property type="match status" value="1"/>
</dbReference>
<sequence length="473" mass="52255">MAYADLREFLATLDRNGQLLTYSEPVDPEPDLGAAARATSNLTDRGPALVFDNINGYERGKARVALNVVGSWPNHALMLGLDKDTPVKDQFFEFARRWDAFPGPVERRDDAPWQETTLTEGIDLFQLLPLFRLNRYDVGTYIDKACVISRDPDDPGNFGKQNVGIYRIQVKDKDRLGIQPLAAHDIGLHLRRAEERGENLPVAIAISNEPVITTVAGMPLAYDQSEYEMAAAIQGAPYRIAKAPLTGLDVPWGAEVVLEGEIIAGEREIEGPFGEFTGHYSGARSQPVIKVHRVTHRSAPIFEHLYLGMPWTEMDYTLALNTSVPLYRQLKADFPEVAAVNAMYTQGLLAVISVKQRYGGFAKAVGMRAMTTPHGLAYCKVIIMVDETVDPFNLAQVMWALSVRFHPQHDIVTVPNASVLALDPSSDPAGITHKVILDATMPIAPEERGHYSQQVDDPAETATWESIIKGLLK</sequence>
<evidence type="ECO:0000313" key="8">
    <source>
        <dbReference type="Proteomes" id="UP000305778"/>
    </source>
</evidence>